<comment type="similarity">
    <text evidence="14">Belongs to the peroxidase family. Classical plant (class III) peroxidase subfamily.</text>
</comment>
<dbReference type="GO" id="GO:0020037">
    <property type="term" value="F:heme binding"/>
    <property type="evidence" value="ECO:0007669"/>
    <property type="project" value="UniProtKB-UniRule"/>
</dbReference>
<dbReference type="EMBL" id="JBAMMX010000023">
    <property type="protein sequence ID" value="KAK6917554.1"/>
    <property type="molecule type" value="Genomic_DNA"/>
</dbReference>
<feature type="region of interest" description="Disordered" evidence="15">
    <location>
        <begin position="276"/>
        <end position="310"/>
    </location>
</feature>
<keyword evidence="8 13" id="KW-1015">Disulfide bond</keyword>
<dbReference type="InterPro" id="IPR010255">
    <property type="entry name" value="Haem_peroxidase_sf"/>
</dbReference>
<keyword evidence="19" id="KW-1185">Reference proteome</keyword>
<evidence type="ECO:0000256" key="6">
    <source>
        <dbReference type="ARBA" id="ARBA00023002"/>
    </source>
</evidence>
<keyword evidence="14" id="KW-0964">Secreted</keyword>
<evidence type="ECO:0000256" key="4">
    <source>
        <dbReference type="ARBA" id="ARBA00022617"/>
    </source>
</evidence>
<feature type="binding site" evidence="10">
    <location>
        <position position="208"/>
    </location>
    <ligand>
        <name>substrate</name>
    </ligand>
</feature>
<comment type="catalytic activity">
    <reaction evidence="1 14">
        <text>2 a phenolic donor + H2O2 = 2 a phenolic radical donor + 2 H2O</text>
        <dbReference type="Rhea" id="RHEA:56136"/>
        <dbReference type="ChEBI" id="CHEBI:15377"/>
        <dbReference type="ChEBI" id="CHEBI:16240"/>
        <dbReference type="ChEBI" id="CHEBI:139520"/>
        <dbReference type="ChEBI" id="CHEBI:139521"/>
        <dbReference type="EC" id="1.11.1.7"/>
    </reaction>
</comment>
<evidence type="ECO:0000256" key="15">
    <source>
        <dbReference type="SAM" id="MobiDB-lite"/>
    </source>
</evidence>
<name>A0AAN8UR71_9MAGN</name>
<dbReference type="GO" id="GO:0046872">
    <property type="term" value="F:metal ion binding"/>
    <property type="evidence" value="ECO:0007669"/>
    <property type="project" value="UniProtKB-UniRule"/>
</dbReference>
<dbReference type="GO" id="GO:0140825">
    <property type="term" value="F:lactoperoxidase activity"/>
    <property type="evidence" value="ECO:0007669"/>
    <property type="project" value="UniProtKB-EC"/>
</dbReference>
<feature type="binding site" description="axial binding residue" evidence="11">
    <location>
        <position position="238"/>
    </location>
    <ligand>
        <name>heme b</name>
        <dbReference type="ChEBI" id="CHEBI:60344"/>
    </ligand>
    <ligandPart>
        <name>Fe</name>
        <dbReference type="ChEBI" id="CHEBI:18248"/>
    </ligandPart>
</feature>
<evidence type="ECO:0000259" key="16">
    <source>
        <dbReference type="PROSITE" id="PS50873"/>
    </source>
</evidence>
<feature type="disulfide bond" evidence="13">
    <location>
        <begin position="166"/>
        <end position="385"/>
    </location>
</feature>
<dbReference type="GO" id="GO:0006979">
    <property type="term" value="P:response to oxidative stress"/>
    <property type="evidence" value="ECO:0007669"/>
    <property type="project" value="UniProtKB-UniRule"/>
</dbReference>
<evidence type="ECO:0000256" key="11">
    <source>
        <dbReference type="PIRSR" id="PIRSR600823-3"/>
    </source>
</evidence>
<feature type="binding site" evidence="11">
    <location>
        <position position="314"/>
    </location>
    <ligand>
        <name>Ca(2+)</name>
        <dbReference type="ChEBI" id="CHEBI:29108"/>
        <label>2</label>
    </ligand>
</feature>
<sequence length="391" mass="43123">MAIFTKVMLVIWLLMILVLALLIFRITSLSNPTDLQHQDPIVDVFAITSPASRLSYDFYRNSCPAAEEVVWTMMSQIVSEHKDVPPALLRLFFHDCFIQIPCINLVDVFWINAIQGCDGSVLLNSSSNPNSTAERTAIPNRTLRGFNHIDAIKEAVEKICPGVVSCADILALATRDGVVQIGGPYYPVLTGRRDSKISYFNEATNHIPRPTDNVTQFLRAFAQRGFNARETVALLGAHNIGRMGCGVIRARFNFSGTGNPDPSIPADLLNEMRRRCPDQDQVNSESPSPAPSSDSSAVPAKSNNNSMPNGEKFDAHFYKNLLKGRGLIFSDQQLTARGTTSRIVRAYASDDGGEQAFRRDFARAMIKLSNLNVLTGDEGEIRLSCSLPRNT</sequence>
<dbReference type="InterPro" id="IPR002016">
    <property type="entry name" value="Haem_peroxidase"/>
</dbReference>
<keyword evidence="14" id="KW-0376">Hydrogen peroxide</keyword>
<comment type="caution">
    <text evidence="18">The sequence shown here is derived from an EMBL/GenBank/DDBJ whole genome shotgun (WGS) entry which is preliminary data.</text>
</comment>
<evidence type="ECO:0000256" key="14">
    <source>
        <dbReference type="RuleBase" id="RU362060"/>
    </source>
</evidence>
<dbReference type="Gene3D" id="1.10.420.10">
    <property type="entry name" value="Peroxidase, domain 2"/>
    <property type="match status" value="1"/>
</dbReference>
<evidence type="ECO:0000256" key="2">
    <source>
        <dbReference type="ARBA" id="ARBA00012313"/>
    </source>
</evidence>
<evidence type="ECO:0000313" key="18">
    <source>
        <dbReference type="EMBL" id="KAK6917554.1"/>
    </source>
</evidence>
<gene>
    <name evidence="17" type="ORF">RJ641_018303</name>
    <name evidence="18" type="ORF">RJ641_018305</name>
</gene>
<evidence type="ECO:0000256" key="5">
    <source>
        <dbReference type="ARBA" id="ARBA00022723"/>
    </source>
</evidence>
<dbReference type="PRINTS" id="PR00461">
    <property type="entry name" value="PLPEROXIDASE"/>
</dbReference>
<proteinExistence type="inferred from homology"/>
<dbReference type="EMBL" id="JBAMMX010000023">
    <property type="protein sequence ID" value="KAK6917552.1"/>
    <property type="molecule type" value="Genomic_DNA"/>
</dbReference>
<keyword evidence="5 11" id="KW-0479">Metal-binding</keyword>
<keyword evidence="4 14" id="KW-0349">Heme</keyword>
<keyword evidence="6 14" id="KW-0560">Oxidoreductase</keyword>
<organism evidence="18 19">
    <name type="scientific">Dillenia turbinata</name>
    <dbReference type="NCBI Taxonomy" id="194707"/>
    <lineage>
        <taxon>Eukaryota</taxon>
        <taxon>Viridiplantae</taxon>
        <taxon>Streptophyta</taxon>
        <taxon>Embryophyta</taxon>
        <taxon>Tracheophyta</taxon>
        <taxon>Spermatophyta</taxon>
        <taxon>Magnoliopsida</taxon>
        <taxon>eudicotyledons</taxon>
        <taxon>Gunneridae</taxon>
        <taxon>Pentapetalae</taxon>
        <taxon>Dilleniales</taxon>
        <taxon>Dilleniaceae</taxon>
        <taxon>Dillenia</taxon>
    </lineage>
</organism>
<evidence type="ECO:0000256" key="7">
    <source>
        <dbReference type="ARBA" id="ARBA00023004"/>
    </source>
</evidence>
<reference evidence="18 19" key="1">
    <citation type="submission" date="2023-12" db="EMBL/GenBank/DDBJ databases">
        <title>A high-quality genome assembly for Dillenia turbinata (Dilleniales).</title>
        <authorList>
            <person name="Chanderbali A."/>
        </authorList>
    </citation>
    <scope>NUCLEOTIDE SEQUENCE [LARGE SCALE GENOMIC DNA]</scope>
    <source>
        <strain evidence="18">LSX21</strain>
        <tissue evidence="18">Leaf</tissue>
    </source>
</reference>
<feature type="site" description="Transition state stabilizer" evidence="12">
    <location>
        <position position="90"/>
    </location>
</feature>
<keyword evidence="3 14" id="KW-0575">Peroxidase</keyword>
<evidence type="ECO:0000256" key="9">
    <source>
        <dbReference type="PIRSR" id="PIRSR600823-1"/>
    </source>
</evidence>
<feature type="binding site" evidence="11">
    <location>
        <position position="116"/>
    </location>
    <ligand>
        <name>Ca(2+)</name>
        <dbReference type="ChEBI" id="CHEBI:29108"/>
        <label>1</label>
    </ligand>
</feature>
<feature type="active site" description="Proton acceptor" evidence="9">
    <location>
        <position position="94"/>
    </location>
</feature>
<dbReference type="InterPro" id="IPR033905">
    <property type="entry name" value="Secretory_peroxidase"/>
</dbReference>
<feature type="disulfide bond" evidence="13">
    <location>
        <begin position="245"/>
        <end position="276"/>
    </location>
</feature>
<dbReference type="InterPro" id="IPR000823">
    <property type="entry name" value="Peroxidase_pln"/>
</dbReference>
<dbReference type="SUPFAM" id="SSF48113">
    <property type="entry name" value="Heme-dependent peroxidases"/>
    <property type="match status" value="1"/>
</dbReference>
<accession>A0AAN8UR71</accession>
<evidence type="ECO:0000313" key="19">
    <source>
        <dbReference type="Proteomes" id="UP001370490"/>
    </source>
</evidence>
<evidence type="ECO:0000256" key="10">
    <source>
        <dbReference type="PIRSR" id="PIRSR600823-2"/>
    </source>
</evidence>
<dbReference type="CDD" id="cd00693">
    <property type="entry name" value="secretory_peroxidase"/>
    <property type="match status" value="1"/>
</dbReference>
<feature type="domain" description="Plant heme peroxidase family profile" evidence="16">
    <location>
        <begin position="53"/>
        <end position="389"/>
    </location>
</feature>
<evidence type="ECO:0000256" key="13">
    <source>
        <dbReference type="PIRSR" id="PIRSR600823-5"/>
    </source>
</evidence>
<dbReference type="GO" id="GO:0042744">
    <property type="term" value="P:hydrogen peroxide catabolic process"/>
    <property type="evidence" value="ECO:0007669"/>
    <property type="project" value="UniProtKB-KW"/>
</dbReference>
<dbReference type="Gene3D" id="1.10.520.10">
    <property type="match status" value="1"/>
</dbReference>
<feature type="binding site" evidence="11">
    <location>
        <position position="118"/>
    </location>
    <ligand>
        <name>Ca(2+)</name>
        <dbReference type="ChEBI" id="CHEBI:29108"/>
        <label>1</label>
    </ligand>
</feature>
<feature type="binding site" evidence="11">
    <location>
        <position position="95"/>
    </location>
    <ligand>
        <name>Ca(2+)</name>
        <dbReference type="ChEBI" id="CHEBI:29108"/>
        <label>1</label>
    </ligand>
</feature>
<evidence type="ECO:0000313" key="17">
    <source>
        <dbReference type="EMBL" id="KAK6917552.1"/>
    </source>
</evidence>
<feature type="binding site" evidence="11">
    <location>
        <position position="120"/>
    </location>
    <ligand>
        <name>Ca(2+)</name>
        <dbReference type="ChEBI" id="CHEBI:29108"/>
        <label>1</label>
    </ligand>
</feature>
<feature type="compositionally biased region" description="Low complexity" evidence="15">
    <location>
        <begin position="284"/>
        <end position="302"/>
    </location>
</feature>
<evidence type="ECO:0000256" key="3">
    <source>
        <dbReference type="ARBA" id="ARBA00022559"/>
    </source>
</evidence>
<dbReference type="GO" id="GO:0005576">
    <property type="term" value="C:extracellular region"/>
    <property type="evidence" value="ECO:0007669"/>
    <property type="project" value="UniProtKB-SubCell"/>
</dbReference>
<keyword evidence="7 11" id="KW-0408">Iron</keyword>
<evidence type="ECO:0000256" key="8">
    <source>
        <dbReference type="ARBA" id="ARBA00023157"/>
    </source>
</evidence>
<feature type="binding site" evidence="11">
    <location>
        <position position="134"/>
    </location>
    <ligand>
        <name>Ca(2+)</name>
        <dbReference type="ChEBI" id="CHEBI:29108"/>
        <label>1</label>
    </ligand>
</feature>
<dbReference type="AlphaFoldDB" id="A0AAN8UR71"/>
<protein>
    <recommendedName>
        <fullName evidence="2 14">Peroxidase</fullName>
        <ecNumber evidence="2 14">1.11.1.7</ecNumber>
    </recommendedName>
</protein>
<dbReference type="Pfam" id="PF00141">
    <property type="entry name" value="peroxidase"/>
    <property type="match status" value="1"/>
</dbReference>
<dbReference type="PRINTS" id="PR00458">
    <property type="entry name" value="PEROXIDASE"/>
</dbReference>
<dbReference type="Proteomes" id="UP001370490">
    <property type="component" value="Unassembled WGS sequence"/>
</dbReference>
<keyword evidence="11 14" id="KW-0106">Calcium</keyword>
<feature type="disulfide bond" evidence="13">
    <location>
        <begin position="63"/>
        <end position="160"/>
    </location>
</feature>
<dbReference type="EC" id="1.11.1.7" evidence="2 14"/>
<feature type="disulfide bond" evidence="13">
    <location>
        <begin position="96"/>
        <end position="117"/>
    </location>
</feature>
<comment type="subcellular location">
    <subcellularLocation>
        <location evidence="14">Secreted</location>
    </subcellularLocation>
</comment>
<evidence type="ECO:0000256" key="12">
    <source>
        <dbReference type="PIRSR" id="PIRSR600823-4"/>
    </source>
</evidence>
<comment type="cofactor">
    <cofactor evidence="11 14">
        <name>Ca(2+)</name>
        <dbReference type="ChEBI" id="CHEBI:29108"/>
    </cofactor>
    <text evidence="11 14">Binds 2 calcium ions per subunit.</text>
</comment>
<evidence type="ECO:0000256" key="1">
    <source>
        <dbReference type="ARBA" id="ARBA00000189"/>
    </source>
</evidence>
<dbReference type="PROSITE" id="PS50873">
    <property type="entry name" value="PEROXIDASE_4"/>
    <property type="match status" value="1"/>
</dbReference>
<dbReference type="PANTHER" id="PTHR31235">
    <property type="entry name" value="PEROXIDASE 25-RELATED"/>
    <property type="match status" value="1"/>
</dbReference>
<comment type="function">
    <text evidence="14">Removal of H(2)O(2), oxidation of toxic reductants, biosynthesis and degradation of lignin, suberization, auxin catabolism, response to environmental stresses such as wounding, pathogen attack and oxidative stress.</text>
</comment>
<dbReference type="FunFam" id="1.10.420.10:FF:000001">
    <property type="entry name" value="Peroxidase"/>
    <property type="match status" value="1"/>
</dbReference>
<comment type="cofactor">
    <cofactor evidence="11 14">
        <name>heme b</name>
        <dbReference type="ChEBI" id="CHEBI:60344"/>
    </cofactor>
    <text evidence="11 14">Binds 1 heme b (iron(II)-protoporphyrin IX) group per subunit.</text>
</comment>